<feature type="transmembrane region" description="Helical" evidence="6">
    <location>
        <begin position="439"/>
        <end position="458"/>
    </location>
</feature>
<comment type="subcellular location">
    <subcellularLocation>
        <location evidence="1">Cell membrane</location>
        <topology evidence="1">Multi-pass membrane protein</topology>
    </subcellularLocation>
</comment>
<dbReference type="PANTHER" id="PTHR30250:SF11">
    <property type="entry name" value="O-ANTIGEN TRANSPORTER-RELATED"/>
    <property type="match status" value="1"/>
</dbReference>
<sequence>MLAQKIAKNFLVSSAGRFLSFVMALITTGYVSRYLGRAGFGDYSTVLAFVYIFTVFADLGLYQIALRGISEVNNNEKRLVGAIFSLRLLWGALIFLLAPVVVIFSPYNHIVKVGVAIAALGLWFLSNTQVLISIFQKYLKTEFVAYGDVLSRTIQLVLVIIFIRLNQGFYSIVWAVAISACVNFLFVFAFSKRLIDYKISIDIILWKKIVKESFPLAIAGILTMVYFKLDIIMLSLFKSAEDVGIYGLAYKVLESLIFFPAMFVGLVMPQMIKFLSLGNNSRFNYLCQKTQDLLFITAVPLVVGGWFLSKPIALLLGGEDFLLAANPLNILLAATSIIFFGSLFSSMIIAFHKQKTLSYIYSGGAIFNVVANLIVIPQYSYMGAAATTLTTEIIVTGLMVWAIYNERKSIPSWFILKKVMLAVIIMSAFLYVAQYFGAGFSVMLFVGVIVYIGTLYMINGFHKSDLMLLISKHEPSTDQVIS</sequence>
<organism evidence="7 8">
    <name type="scientific">Candidatus Portnoybacteria bacterium CG10_big_fil_rev_8_21_14_0_10_36_7</name>
    <dbReference type="NCBI Taxonomy" id="1974812"/>
    <lineage>
        <taxon>Bacteria</taxon>
        <taxon>Candidatus Portnoyibacteriota</taxon>
    </lineage>
</organism>
<proteinExistence type="predicted"/>
<feature type="transmembrane region" description="Helical" evidence="6">
    <location>
        <begin position="415"/>
        <end position="433"/>
    </location>
</feature>
<dbReference type="EMBL" id="PFDW01000032">
    <property type="protein sequence ID" value="PJE58296.1"/>
    <property type="molecule type" value="Genomic_DNA"/>
</dbReference>
<feature type="transmembrane region" description="Helical" evidence="6">
    <location>
        <begin position="249"/>
        <end position="272"/>
    </location>
</feature>
<name>A0A2M8KEF6_9BACT</name>
<keyword evidence="4 6" id="KW-1133">Transmembrane helix</keyword>
<dbReference type="GO" id="GO:0005886">
    <property type="term" value="C:plasma membrane"/>
    <property type="evidence" value="ECO:0007669"/>
    <property type="project" value="UniProtKB-SubCell"/>
</dbReference>
<feature type="transmembrane region" description="Helical" evidence="6">
    <location>
        <begin position="12"/>
        <end position="31"/>
    </location>
</feature>
<feature type="transmembrane region" description="Helical" evidence="6">
    <location>
        <begin position="143"/>
        <end position="163"/>
    </location>
</feature>
<evidence type="ECO:0000256" key="5">
    <source>
        <dbReference type="ARBA" id="ARBA00023136"/>
    </source>
</evidence>
<dbReference type="AlphaFoldDB" id="A0A2M8KEF6"/>
<evidence type="ECO:0000313" key="7">
    <source>
        <dbReference type="EMBL" id="PJE58296.1"/>
    </source>
</evidence>
<feature type="transmembrane region" description="Helical" evidence="6">
    <location>
        <begin position="110"/>
        <end position="131"/>
    </location>
</feature>
<keyword evidence="5 6" id="KW-0472">Membrane</keyword>
<accession>A0A2M8KEF6</accession>
<evidence type="ECO:0000256" key="6">
    <source>
        <dbReference type="SAM" id="Phobius"/>
    </source>
</evidence>
<feature type="transmembrane region" description="Helical" evidence="6">
    <location>
        <begin position="293"/>
        <end position="316"/>
    </location>
</feature>
<evidence type="ECO:0000256" key="1">
    <source>
        <dbReference type="ARBA" id="ARBA00004651"/>
    </source>
</evidence>
<keyword evidence="2" id="KW-1003">Cell membrane</keyword>
<feature type="transmembrane region" description="Helical" evidence="6">
    <location>
        <begin position="43"/>
        <end position="66"/>
    </location>
</feature>
<dbReference type="PANTHER" id="PTHR30250">
    <property type="entry name" value="PST FAMILY PREDICTED COLANIC ACID TRANSPORTER"/>
    <property type="match status" value="1"/>
</dbReference>
<feature type="transmembrane region" description="Helical" evidence="6">
    <location>
        <begin position="328"/>
        <end position="351"/>
    </location>
</feature>
<evidence type="ECO:0000256" key="2">
    <source>
        <dbReference type="ARBA" id="ARBA00022475"/>
    </source>
</evidence>
<dbReference type="Pfam" id="PF01943">
    <property type="entry name" value="Polysacc_synt"/>
    <property type="match status" value="1"/>
</dbReference>
<evidence type="ECO:0000256" key="3">
    <source>
        <dbReference type="ARBA" id="ARBA00022692"/>
    </source>
</evidence>
<keyword evidence="3 6" id="KW-0812">Transmembrane</keyword>
<reference evidence="8" key="1">
    <citation type="submission" date="2017-09" db="EMBL/GenBank/DDBJ databases">
        <title>Depth-based differentiation of microbial function through sediment-hosted aquifers and enrichment of novel symbionts in the deep terrestrial subsurface.</title>
        <authorList>
            <person name="Probst A.J."/>
            <person name="Ladd B."/>
            <person name="Jarett J.K."/>
            <person name="Geller-Mcgrath D.E."/>
            <person name="Sieber C.M.K."/>
            <person name="Emerson J.B."/>
            <person name="Anantharaman K."/>
            <person name="Thomas B.C."/>
            <person name="Malmstrom R."/>
            <person name="Stieglmeier M."/>
            <person name="Klingl A."/>
            <person name="Woyke T."/>
            <person name="Ryan C.M."/>
            <person name="Banfield J.F."/>
        </authorList>
    </citation>
    <scope>NUCLEOTIDE SEQUENCE [LARGE SCALE GENOMIC DNA]</scope>
</reference>
<feature type="transmembrane region" description="Helical" evidence="6">
    <location>
        <begin position="214"/>
        <end position="237"/>
    </location>
</feature>
<dbReference type="InterPro" id="IPR050833">
    <property type="entry name" value="Poly_Biosynth_Transport"/>
</dbReference>
<dbReference type="CDD" id="cd13128">
    <property type="entry name" value="MATE_Wzx_like"/>
    <property type="match status" value="1"/>
</dbReference>
<feature type="transmembrane region" description="Helical" evidence="6">
    <location>
        <begin position="78"/>
        <end position="104"/>
    </location>
</feature>
<dbReference type="Proteomes" id="UP000231450">
    <property type="component" value="Unassembled WGS sequence"/>
</dbReference>
<comment type="caution">
    <text evidence="7">The sequence shown here is derived from an EMBL/GenBank/DDBJ whole genome shotgun (WGS) entry which is preliminary data.</text>
</comment>
<dbReference type="InterPro" id="IPR002797">
    <property type="entry name" value="Polysacc_synth"/>
</dbReference>
<feature type="transmembrane region" description="Helical" evidence="6">
    <location>
        <begin position="169"/>
        <end position="190"/>
    </location>
</feature>
<gene>
    <name evidence="7" type="ORF">COU81_01410</name>
</gene>
<feature type="transmembrane region" description="Helical" evidence="6">
    <location>
        <begin position="358"/>
        <end position="376"/>
    </location>
</feature>
<protein>
    <submittedName>
        <fullName evidence="7">Uncharacterized protein</fullName>
    </submittedName>
</protein>
<evidence type="ECO:0000313" key="8">
    <source>
        <dbReference type="Proteomes" id="UP000231450"/>
    </source>
</evidence>
<evidence type="ECO:0000256" key="4">
    <source>
        <dbReference type="ARBA" id="ARBA00022989"/>
    </source>
</evidence>
<feature type="transmembrane region" description="Helical" evidence="6">
    <location>
        <begin position="382"/>
        <end position="403"/>
    </location>
</feature>